<evidence type="ECO:0000313" key="2">
    <source>
        <dbReference type="Proteomes" id="UP000298327"/>
    </source>
</evidence>
<protein>
    <submittedName>
        <fullName evidence="1">Uncharacterized protein</fullName>
    </submittedName>
</protein>
<dbReference type="OrthoDB" id="3202607at2759"/>
<gene>
    <name evidence="1" type="ORF">EVG20_g5049</name>
</gene>
<dbReference type="Gene3D" id="3.60.130.30">
    <property type="match status" value="1"/>
</dbReference>
<keyword evidence="2" id="KW-1185">Reference proteome</keyword>
<sequence>MASYFPKVYAHLHEAMQALANKQPELKQNFRGSIYPSITFNLGPKTECIDHNDCGNAPDVPCTVTSLGDFNADDGGDVYLWDLRLCIRFPAGSTILLSSAGMRHGNHPNRPRGNTVTPSRSTAWVGYSGGCILDSALQIRYLQGNASRLRGHMKKGGEPSWADYQSMFI</sequence>
<dbReference type="Proteomes" id="UP000298327">
    <property type="component" value="Unassembled WGS sequence"/>
</dbReference>
<proteinExistence type="predicted"/>
<dbReference type="STRING" id="205917.A0A4Y9YWB1"/>
<dbReference type="AlphaFoldDB" id="A0A4Y9YWB1"/>
<name>A0A4Y9YWB1_9AGAM</name>
<dbReference type="EMBL" id="SEOQ01000284">
    <property type="protein sequence ID" value="TFY66040.1"/>
    <property type="molecule type" value="Genomic_DNA"/>
</dbReference>
<organism evidence="1 2">
    <name type="scientific">Dentipellis fragilis</name>
    <dbReference type="NCBI Taxonomy" id="205917"/>
    <lineage>
        <taxon>Eukaryota</taxon>
        <taxon>Fungi</taxon>
        <taxon>Dikarya</taxon>
        <taxon>Basidiomycota</taxon>
        <taxon>Agaricomycotina</taxon>
        <taxon>Agaricomycetes</taxon>
        <taxon>Russulales</taxon>
        <taxon>Hericiaceae</taxon>
        <taxon>Dentipellis</taxon>
    </lineage>
</organism>
<reference evidence="1 2" key="1">
    <citation type="submission" date="2019-02" db="EMBL/GenBank/DDBJ databases">
        <title>Genome sequencing of the rare red list fungi Dentipellis fragilis.</title>
        <authorList>
            <person name="Buettner E."/>
            <person name="Kellner H."/>
        </authorList>
    </citation>
    <scope>NUCLEOTIDE SEQUENCE [LARGE SCALE GENOMIC DNA]</scope>
    <source>
        <strain evidence="1 2">DSM 105465</strain>
    </source>
</reference>
<accession>A0A4Y9YWB1</accession>
<comment type="caution">
    <text evidence="1">The sequence shown here is derived from an EMBL/GenBank/DDBJ whole genome shotgun (WGS) entry which is preliminary data.</text>
</comment>
<evidence type="ECO:0000313" key="1">
    <source>
        <dbReference type="EMBL" id="TFY66040.1"/>
    </source>
</evidence>